<gene>
    <name evidence="1" type="ORF">B1806_09400</name>
</gene>
<keyword evidence="2" id="KW-1185">Reference proteome</keyword>
<sequence>MSLVSEWVVDDNEDGELVPKSFVDLGVPDFEADFGDSCFCCMTCKAEFACADELRVTLDIRVPTFEIADVLSIREAARLALCAWRTRDFRVHELMDQLAKAIGDLGDDEKPLTGFEWPDAKLQSFDVTYSDPETPDLFEVFCCRAESEEHAREQALNAYPNAVVRFLTPVRESRIDLRSSR</sequence>
<evidence type="ECO:0000313" key="2">
    <source>
        <dbReference type="Proteomes" id="UP000307749"/>
    </source>
</evidence>
<evidence type="ECO:0000313" key="1">
    <source>
        <dbReference type="EMBL" id="THD10075.1"/>
    </source>
</evidence>
<dbReference type="AlphaFoldDB" id="A0A4S3KMD3"/>
<proteinExistence type="predicted"/>
<comment type="caution">
    <text evidence="1">The sequence shown here is derived from an EMBL/GenBank/DDBJ whole genome shotgun (WGS) entry which is preliminary data.</text>
</comment>
<dbReference type="Proteomes" id="UP000307749">
    <property type="component" value="Unassembled WGS sequence"/>
</dbReference>
<protein>
    <submittedName>
        <fullName evidence="1">Uncharacterized protein</fullName>
    </submittedName>
</protein>
<accession>A0A4S3KMD3</accession>
<dbReference type="EMBL" id="MWQO01000033">
    <property type="protein sequence ID" value="THD10075.1"/>
    <property type="molecule type" value="Genomic_DNA"/>
</dbReference>
<reference evidence="1 2" key="1">
    <citation type="submission" date="2017-02" db="EMBL/GenBank/DDBJ databases">
        <title>Whole genome sequencing of Metallibacterium scheffleri DSM 24874 (T).</title>
        <authorList>
            <person name="Kumar S."/>
            <person name="Patil P."/>
            <person name="Patil P.B."/>
        </authorList>
    </citation>
    <scope>NUCLEOTIDE SEQUENCE [LARGE SCALE GENOMIC DNA]</scope>
    <source>
        <strain evidence="1 2">DSM 24874</strain>
    </source>
</reference>
<name>A0A4S3KMD3_9GAMM</name>
<organism evidence="1 2">
    <name type="scientific">Metallibacterium scheffleri</name>
    <dbReference type="NCBI Taxonomy" id="993689"/>
    <lineage>
        <taxon>Bacteria</taxon>
        <taxon>Pseudomonadati</taxon>
        <taxon>Pseudomonadota</taxon>
        <taxon>Gammaproteobacteria</taxon>
        <taxon>Lysobacterales</taxon>
        <taxon>Rhodanobacteraceae</taxon>
        <taxon>Metallibacterium</taxon>
    </lineage>
</organism>